<keyword evidence="1" id="KW-1133">Transmembrane helix</keyword>
<reference evidence="2" key="1">
    <citation type="submission" date="2014-11" db="EMBL/GenBank/DDBJ databases">
        <authorList>
            <person name="Amaro Gonzalez C."/>
        </authorList>
    </citation>
    <scope>NUCLEOTIDE SEQUENCE</scope>
</reference>
<accession>A0A0E9QUV0</accession>
<organism evidence="2">
    <name type="scientific">Anguilla anguilla</name>
    <name type="common">European freshwater eel</name>
    <name type="synonym">Muraena anguilla</name>
    <dbReference type="NCBI Taxonomy" id="7936"/>
    <lineage>
        <taxon>Eukaryota</taxon>
        <taxon>Metazoa</taxon>
        <taxon>Chordata</taxon>
        <taxon>Craniata</taxon>
        <taxon>Vertebrata</taxon>
        <taxon>Euteleostomi</taxon>
        <taxon>Actinopterygii</taxon>
        <taxon>Neopterygii</taxon>
        <taxon>Teleostei</taxon>
        <taxon>Anguilliformes</taxon>
        <taxon>Anguillidae</taxon>
        <taxon>Anguilla</taxon>
    </lineage>
</organism>
<proteinExistence type="predicted"/>
<protein>
    <submittedName>
        <fullName evidence="2">Uncharacterized protein</fullName>
    </submittedName>
</protein>
<dbReference type="AlphaFoldDB" id="A0A0E9QUV0"/>
<feature type="transmembrane region" description="Helical" evidence="1">
    <location>
        <begin position="12"/>
        <end position="33"/>
    </location>
</feature>
<evidence type="ECO:0000256" key="1">
    <source>
        <dbReference type="SAM" id="Phobius"/>
    </source>
</evidence>
<evidence type="ECO:0000313" key="2">
    <source>
        <dbReference type="EMBL" id="JAH20619.1"/>
    </source>
</evidence>
<name>A0A0E9QUV0_ANGAN</name>
<reference evidence="2" key="2">
    <citation type="journal article" date="2015" name="Fish Shellfish Immunol.">
        <title>Early steps in the European eel (Anguilla anguilla)-Vibrio vulnificus interaction in the gills: Role of the RtxA13 toxin.</title>
        <authorList>
            <person name="Callol A."/>
            <person name="Pajuelo D."/>
            <person name="Ebbesson L."/>
            <person name="Teles M."/>
            <person name="MacKenzie S."/>
            <person name="Amaro C."/>
        </authorList>
    </citation>
    <scope>NUCLEOTIDE SEQUENCE</scope>
</reference>
<dbReference type="EMBL" id="GBXM01087958">
    <property type="protein sequence ID" value="JAH20619.1"/>
    <property type="molecule type" value="Transcribed_RNA"/>
</dbReference>
<keyword evidence="1" id="KW-0812">Transmembrane</keyword>
<sequence length="47" mass="5745">MIKLVNRAKHYRCVGTYCFFRFLFPTVIIFQTWPSMEAPKTAWWIFV</sequence>
<keyword evidence="1" id="KW-0472">Membrane</keyword>